<evidence type="ECO:0000313" key="4">
    <source>
        <dbReference type="Proteomes" id="UP000254043"/>
    </source>
</evidence>
<dbReference type="EMBL" id="UGFC01000004">
    <property type="protein sequence ID" value="STM09159.1"/>
    <property type="molecule type" value="Genomic_DNA"/>
</dbReference>
<dbReference type="EMBL" id="UGAK01000003">
    <property type="protein sequence ID" value="STF94489.1"/>
    <property type="molecule type" value="Genomic_DNA"/>
</dbReference>
<organism evidence="1 6">
    <name type="scientific">Escherichia coli</name>
    <dbReference type="NCBI Taxonomy" id="562"/>
    <lineage>
        <taxon>Bacteria</taxon>
        <taxon>Pseudomonadati</taxon>
        <taxon>Pseudomonadota</taxon>
        <taxon>Gammaproteobacteria</taxon>
        <taxon>Enterobacterales</taxon>
        <taxon>Enterobacteriaceae</taxon>
        <taxon>Escherichia</taxon>
    </lineage>
</organism>
<evidence type="ECO:0000313" key="3">
    <source>
        <dbReference type="EMBL" id="STM09159.1"/>
    </source>
</evidence>
<gene>
    <name evidence="1" type="ORF">NCTC10767_05089</name>
    <name evidence="3" type="ORF">NCTC7922_00696</name>
    <name evidence="2" type="ORF">NCTC7927_03342</name>
</gene>
<accession>A0A2X1NVA1</accession>
<reference evidence="4 5" key="1">
    <citation type="submission" date="2018-06" db="EMBL/GenBank/DDBJ databases">
        <authorList>
            <consortium name="Pathogen Informatics"/>
            <person name="Doyle S."/>
        </authorList>
    </citation>
    <scope>NUCLEOTIDE SEQUENCE [LARGE SCALE GENOMIC DNA]</scope>
    <source>
        <strain evidence="1 6">NCTC10767</strain>
        <strain evidence="3 5">NCTC7922</strain>
        <strain evidence="2 4">NCTC7927</strain>
    </source>
</reference>
<dbReference type="Proteomes" id="UP000254647">
    <property type="component" value="Unassembled WGS sequence"/>
</dbReference>
<evidence type="ECO:0000313" key="6">
    <source>
        <dbReference type="Proteomes" id="UP000254647"/>
    </source>
</evidence>
<evidence type="ECO:0000313" key="5">
    <source>
        <dbReference type="Proteomes" id="UP000254174"/>
    </source>
</evidence>
<dbReference type="AlphaFoldDB" id="A0A2X1NVA1"/>
<dbReference type="Proteomes" id="UP000254174">
    <property type="component" value="Unassembled WGS sequence"/>
</dbReference>
<evidence type="ECO:0000313" key="2">
    <source>
        <dbReference type="EMBL" id="STF94489.1"/>
    </source>
</evidence>
<dbReference type="Proteomes" id="UP000254043">
    <property type="component" value="Unassembled WGS sequence"/>
</dbReference>
<sequence length="62" mass="7166">MVLVECFSQVYVSWYSECPPCPQAYQYLNNSFEPPYKTPSCCWGYPDYTDFLLLGNDGNHLA</sequence>
<dbReference type="EMBL" id="UFXW01000004">
    <property type="protein sequence ID" value="STC89456.1"/>
    <property type="molecule type" value="Genomic_DNA"/>
</dbReference>
<proteinExistence type="predicted"/>
<evidence type="ECO:0000313" key="1">
    <source>
        <dbReference type="EMBL" id="STC89456.1"/>
    </source>
</evidence>
<protein>
    <submittedName>
        <fullName evidence="1">Uncharacterized protein</fullName>
    </submittedName>
</protein>
<name>A0A2X1NVA1_ECOLX</name>